<dbReference type="InterPro" id="IPR029045">
    <property type="entry name" value="ClpP/crotonase-like_dom_sf"/>
</dbReference>
<protein>
    <submittedName>
        <fullName evidence="3">Peptidase family S41</fullName>
    </submittedName>
</protein>
<evidence type="ECO:0000259" key="2">
    <source>
        <dbReference type="Pfam" id="PF03572"/>
    </source>
</evidence>
<dbReference type="PANTHER" id="PTHR32060">
    <property type="entry name" value="TAIL-SPECIFIC PROTEASE"/>
    <property type="match status" value="1"/>
</dbReference>
<dbReference type="PANTHER" id="PTHR32060:SF22">
    <property type="entry name" value="CARBOXYL-TERMINAL-PROCESSING PEPTIDASE 3, CHLOROPLASTIC"/>
    <property type="match status" value="1"/>
</dbReference>
<dbReference type="InterPro" id="IPR005151">
    <property type="entry name" value="Tail-specific_protease"/>
</dbReference>
<organism evidence="3 4">
    <name type="scientific">Pontibacter chinhatensis</name>
    <dbReference type="NCBI Taxonomy" id="1436961"/>
    <lineage>
        <taxon>Bacteria</taxon>
        <taxon>Pseudomonadati</taxon>
        <taxon>Bacteroidota</taxon>
        <taxon>Cytophagia</taxon>
        <taxon>Cytophagales</taxon>
        <taxon>Hymenobacteraceae</taxon>
        <taxon>Pontibacter</taxon>
    </lineage>
</organism>
<feature type="domain" description="Tail specific protease" evidence="2">
    <location>
        <begin position="253"/>
        <end position="472"/>
    </location>
</feature>
<dbReference type="GO" id="GO:0004175">
    <property type="term" value="F:endopeptidase activity"/>
    <property type="evidence" value="ECO:0007669"/>
    <property type="project" value="TreeGrafter"/>
</dbReference>
<evidence type="ECO:0000313" key="3">
    <source>
        <dbReference type="EMBL" id="SFH15172.1"/>
    </source>
</evidence>
<sequence>MRKSIYLAYLCSAIALFATCKTVEKGEPELPGVALSEEGMLADYRLFRDLYEKANPGLYDFHPKETIDSLFLANEKKINERTTYQEFYNIIWGVVDFTGSIHNNLFYPDTLKKQLEAQPIFFPLPVLCLNNELHSASSLGGIPVASKIVSVNGMKAEELLEKASFYRSTDGYNKTEKYASMAGVISSWYMYLALGPQEEFVVAYEDDQQQVKQVTLPAVSYETFKETHAARHAKHLQEFEEQYTFQQVDSLNTGILTVNTFALGGPGEASHVQYAAFLDSVFTFLNQRGVQYLVVDVRKNGGGNNPNQTLLFSYLTDRQFRMTTTGYTIFNQVHHKPHYVATMPDEIKLGEAMLQEQYSVQRDGKFYLADKYNPVFSPQQNRFRDNQYLLVSPDVASAGSLFASMVKSDQKAQVIGEETGGGYLWHTGNFGMVYRLPHSGLLLKFSIVSLAQDVKPLNHQRIGQGIMPHVEVKLTREDYLQGRDTQLEWVLNTIYQQVTGALSPVGE</sequence>
<proteinExistence type="predicted"/>
<keyword evidence="4" id="KW-1185">Reference proteome</keyword>
<dbReference type="AlphaFoldDB" id="A0A1I2XP44"/>
<dbReference type="RefSeq" id="WP_092104142.1">
    <property type="nucleotide sequence ID" value="NZ_FOOT01000006.1"/>
</dbReference>
<dbReference type="Proteomes" id="UP000198724">
    <property type="component" value="Unassembled WGS sequence"/>
</dbReference>
<dbReference type="Pfam" id="PF03572">
    <property type="entry name" value="Peptidase_S41"/>
    <property type="match status" value="1"/>
</dbReference>
<dbReference type="EMBL" id="FOOT01000006">
    <property type="protein sequence ID" value="SFH15172.1"/>
    <property type="molecule type" value="Genomic_DNA"/>
</dbReference>
<dbReference type="SUPFAM" id="SSF52096">
    <property type="entry name" value="ClpP/crotonase"/>
    <property type="match status" value="1"/>
</dbReference>
<dbReference type="GO" id="GO:0008236">
    <property type="term" value="F:serine-type peptidase activity"/>
    <property type="evidence" value="ECO:0007669"/>
    <property type="project" value="InterPro"/>
</dbReference>
<dbReference type="Gene3D" id="3.90.226.10">
    <property type="entry name" value="2-enoyl-CoA Hydratase, Chain A, domain 1"/>
    <property type="match status" value="1"/>
</dbReference>
<accession>A0A1I2XP44</accession>
<dbReference type="OrthoDB" id="5480566at2"/>
<evidence type="ECO:0000313" key="4">
    <source>
        <dbReference type="Proteomes" id="UP000198724"/>
    </source>
</evidence>
<dbReference type="STRING" id="1436961.SAMN05421739_106160"/>
<feature type="signal peptide" evidence="1">
    <location>
        <begin position="1"/>
        <end position="18"/>
    </location>
</feature>
<feature type="chain" id="PRO_5011704610" evidence="1">
    <location>
        <begin position="19"/>
        <end position="507"/>
    </location>
</feature>
<dbReference type="GO" id="GO:0006508">
    <property type="term" value="P:proteolysis"/>
    <property type="evidence" value="ECO:0007669"/>
    <property type="project" value="InterPro"/>
</dbReference>
<reference evidence="4" key="1">
    <citation type="submission" date="2016-10" db="EMBL/GenBank/DDBJ databases">
        <authorList>
            <person name="Varghese N."/>
            <person name="Submissions S."/>
        </authorList>
    </citation>
    <scope>NUCLEOTIDE SEQUENCE [LARGE SCALE GENOMIC DNA]</scope>
    <source>
        <strain evidence="4">LP51</strain>
    </source>
</reference>
<evidence type="ECO:0000256" key="1">
    <source>
        <dbReference type="SAM" id="SignalP"/>
    </source>
</evidence>
<gene>
    <name evidence="3" type="ORF">SAMN05421739_106160</name>
</gene>
<keyword evidence="1" id="KW-0732">Signal</keyword>
<name>A0A1I2XP44_9BACT</name>